<reference evidence="1 2" key="1">
    <citation type="submission" date="2012-10" db="EMBL/GenBank/DDBJ databases">
        <authorList>
            <person name="Strain E.A."/>
            <person name="Brown E."/>
            <person name="Allard M.W."/>
            <person name="Gonzalez-Escalona N."/>
            <person name="Timme R."/>
        </authorList>
    </citation>
    <scope>NUCLEOTIDE SEQUENCE [LARGE SCALE GENOMIC DNA]</scope>
    <source>
        <strain evidence="1 2">CFSAN001627</strain>
    </source>
</reference>
<reference evidence="1 2" key="2">
    <citation type="submission" date="2013-03" db="EMBL/GenBank/DDBJ databases">
        <title>Diversity in Clostridium botulinum.</title>
        <authorList>
            <person name="Timme R.E."/>
            <person name="Allard M."/>
            <person name="Luo Y."/>
            <person name="Strain E."/>
            <person name="Gonzalez-Escalona N."/>
            <person name="Brown E."/>
        </authorList>
    </citation>
    <scope>NUCLEOTIDE SEQUENCE [LARGE SCALE GENOMIC DNA]</scope>
    <source>
        <strain evidence="1 2">CFSAN001627</strain>
    </source>
</reference>
<keyword evidence="1" id="KW-0808">Transferase</keyword>
<feature type="non-terminal residue" evidence="1">
    <location>
        <position position="1"/>
    </location>
</feature>
<dbReference type="AlphaFoldDB" id="M1ZNC1"/>
<keyword evidence="1" id="KW-0418">Kinase</keyword>
<organism evidence="1 2">
    <name type="scientific">Clostridium botulinum CFSAN001627</name>
    <dbReference type="NCBI Taxonomy" id="1232189"/>
    <lineage>
        <taxon>Bacteria</taxon>
        <taxon>Bacillati</taxon>
        <taxon>Bacillota</taxon>
        <taxon>Clostridia</taxon>
        <taxon>Eubacteriales</taxon>
        <taxon>Clostridiaceae</taxon>
        <taxon>Clostridium</taxon>
    </lineage>
</organism>
<dbReference type="EMBL" id="AMXI01001396">
    <property type="protein sequence ID" value="EKN39802.1"/>
    <property type="molecule type" value="Genomic_DNA"/>
</dbReference>
<protein>
    <submittedName>
        <fullName evidence="1">Sensor histidine kinase</fullName>
    </submittedName>
</protein>
<sequence length="23" mass="2594">VLHIESEENKGTTISIKLPMIKL</sequence>
<gene>
    <name evidence="1" type="ORF">CFSAN001627_22339</name>
</gene>
<evidence type="ECO:0000313" key="2">
    <source>
        <dbReference type="Proteomes" id="UP000011944"/>
    </source>
</evidence>
<comment type="caution">
    <text evidence="1">The sequence shown here is derived from an EMBL/GenBank/DDBJ whole genome shotgun (WGS) entry which is preliminary data.</text>
</comment>
<name>M1ZNC1_CLOBO</name>
<accession>M1ZNC1</accession>
<evidence type="ECO:0000313" key="1">
    <source>
        <dbReference type="EMBL" id="EKN39802.1"/>
    </source>
</evidence>
<dbReference type="GO" id="GO:0016301">
    <property type="term" value="F:kinase activity"/>
    <property type="evidence" value="ECO:0007669"/>
    <property type="project" value="UniProtKB-KW"/>
</dbReference>
<proteinExistence type="predicted"/>
<dbReference type="Proteomes" id="UP000011944">
    <property type="component" value="Unassembled WGS sequence"/>
</dbReference>